<feature type="region of interest" description="Disordered" evidence="1">
    <location>
        <begin position="565"/>
        <end position="588"/>
    </location>
</feature>
<dbReference type="RefSeq" id="XP_007697388.1">
    <property type="nucleotide sequence ID" value="XM_007699198.1"/>
</dbReference>
<feature type="compositionally biased region" description="Low complexity" evidence="1">
    <location>
        <begin position="485"/>
        <end position="499"/>
    </location>
</feature>
<organism evidence="2 3">
    <name type="scientific">Cochliobolus sativus (strain ND90Pr / ATCC 201652)</name>
    <name type="common">Common root rot and spot blotch fungus</name>
    <name type="synonym">Bipolaris sorokiniana</name>
    <dbReference type="NCBI Taxonomy" id="665912"/>
    <lineage>
        <taxon>Eukaryota</taxon>
        <taxon>Fungi</taxon>
        <taxon>Dikarya</taxon>
        <taxon>Ascomycota</taxon>
        <taxon>Pezizomycotina</taxon>
        <taxon>Dothideomycetes</taxon>
        <taxon>Pleosporomycetidae</taxon>
        <taxon>Pleosporales</taxon>
        <taxon>Pleosporineae</taxon>
        <taxon>Pleosporaceae</taxon>
        <taxon>Bipolaris</taxon>
    </lineage>
</organism>
<dbReference type="AlphaFoldDB" id="M2SKZ1"/>
<dbReference type="EMBL" id="KB445639">
    <property type="protein sequence ID" value="EMD67838.1"/>
    <property type="molecule type" value="Genomic_DNA"/>
</dbReference>
<feature type="region of interest" description="Disordered" evidence="1">
    <location>
        <begin position="609"/>
        <end position="657"/>
    </location>
</feature>
<feature type="region of interest" description="Disordered" evidence="1">
    <location>
        <begin position="1"/>
        <end position="46"/>
    </location>
</feature>
<accession>M2SKZ1</accession>
<dbReference type="OMA" id="CANRHAL"/>
<name>M2SKZ1_COCSN</name>
<reference evidence="3" key="2">
    <citation type="journal article" date="2013" name="PLoS Genet.">
        <title>Comparative genome structure, secondary metabolite, and effector coding capacity across Cochliobolus pathogens.</title>
        <authorList>
            <person name="Condon B.J."/>
            <person name="Leng Y."/>
            <person name="Wu D."/>
            <person name="Bushley K.E."/>
            <person name="Ohm R.A."/>
            <person name="Otillar R."/>
            <person name="Martin J."/>
            <person name="Schackwitz W."/>
            <person name="Grimwood J."/>
            <person name="MohdZainudin N."/>
            <person name="Xue C."/>
            <person name="Wang R."/>
            <person name="Manning V.A."/>
            <person name="Dhillon B."/>
            <person name="Tu Z.J."/>
            <person name="Steffenson B.J."/>
            <person name="Salamov A."/>
            <person name="Sun H."/>
            <person name="Lowry S."/>
            <person name="LaButti K."/>
            <person name="Han J."/>
            <person name="Copeland A."/>
            <person name="Lindquist E."/>
            <person name="Barry K."/>
            <person name="Schmutz J."/>
            <person name="Baker S.E."/>
            <person name="Ciuffetti L.M."/>
            <person name="Grigoriev I.V."/>
            <person name="Zhong S."/>
            <person name="Turgeon B.G."/>
        </authorList>
    </citation>
    <scope>NUCLEOTIDE SEQUENCE [LARGE SCALE GENOMIC DNA]</scope>
    <source>
        <strain evidence="3">ND90Pr / ATCC 201652</strain>
    </source>
</reference>
<feature type="compositionally biased region" description="Basic and acidic residues" evidence="1">
    <location>
        <begin position="609"/>
        <end position="623"/>
    </location>
</feature>
<dbReference type="GeneID" id="19138185"/>
<sequence length="657" mass="73045">MEAAMEDPVGDPMAIPVEAPVEAPIQTPTEDSVEDPVDKEKNKKQISPLTGKELSKHEKWGLKYLEIEQHPVFWERVIYWCREWFTEAKWREVVRRIERAAKEDNVIVFGWHPPMQPTHSTTAKGIRRLLCFSSSSLTSSTGPHPLRPAHLPRIVTSSSASVRPRWDVVASGPPTPLSATSGLVKNAFAEGGVWASLSPKTPASMASVASTPITAVPLGLWASDPLNDPDAKAAYDEVRKDVKKMALHLCANRHALRLSSDGQHDVIHPSMVKPKDELQASQYVLDSCQLELSMHTDPNLPYKIEELADDEASNLRHYSIQTAQKLEDVDSWLSINECTGEISTTLDAQRNLLRMNRERRQNREMKLTEEAVHCAWAAKIVDDAEYIVKCRAEAGDEDSSDDEGYDYENFIRSLRSASSSCVSLVEENTATRELILCDISTGASSIEDLQHCTRTPGYRSTSNPTPTPSSHQASDLPFHNHNSIPTSTYHRSTSTTYRPRPCPCPHPPFITTTTTPDISADLRTSRRHAPTLQDLTDWADELKKMERKRTELRLTGTLTYDTDVHPALRPVPGTPRYTTRGRATSSMASMGSSVSWKCETASLVEREWEGAVTPRGDREDVRGGLRLSPPRPLSLESVGEGDGGEEQQQQQRCASAS</sequence>
<reference evidence="2 3" key="1">
    <citation type="journal article" date="2012" name="PLoS Pathog.">
        <title>Diverse lifestyles and strategies of plant pathogenesis encoded in the genomes of eighteen Dothideomycetes fungi.</title>
        <authorList>
            <person name="Ohm R.A."/>
            <person name="Feau N."/>
            <person name="Henrissat B."/>
            <person name="Schoch C.L."/>
            <person name="Horwitz B.A."/>
            <person name="Barry K.W."/>
            <person name="Condon B.J."/>
            <person name="Copeland A.C."/>
            <person name="Dhillon B."/>
            <person name="Glaser F."/>
            <person name="Hesse C.N."/>
            <person name="Kosti I."/>
            <person name="LaButti K."/>
            <person name="Lindquist E.A."/>
            <person name="Lucas S."/>
            <person name="Salamov A.A."/>
            <person name="Bradshaw R.E."/>
            <person name="Ciuffetti L."/>
            <person name="Hamelin R.C."/>
            <person name="Kema G.H.J."/>
            <person name="Lawrence C."/>
            <person name="Scott J.A."/>
            <person name="Spatafora J.W."/>
            <person name="Turgeon B.G."/>
            <person name="de Wit P.J.G.M."/>
            <person name="Zhong S."/>
            <person name="Goodwin S.B."/>
            <person name="Grigoriev I.V."/>
        </authorList>
    </citation>
    <scope>NUCLEOTIDE SEQUENCE [LARGE SCALE GENOMIC DNA]</scope>
    <source>
        <strain evidence="3">ND90Pr / ATCC 201652</strain>
    </source>
</reference>
<dbReference type="KEGG" id="bsc:COCSADRAFT_352852"/>
<dbReference type="HOGENOM" id="CLU_019795_0_0_1"/>
<evidence type="ECO:0000313" key="2">
    <source>
        <dbReference type="EMBL" id="EMD67838.1"/>
    </source>
</evidence>
<protein>
    <submittedName>
        <fullName evidence="2">Uncharacterized protein</fullName>
    </submittedName>
</protein>
<dbReference type="Proteomes" id="UP000016934">
    <property type="component" value="Unassembled WGS sequence"/>
</dbReference>
<dbReference type="OrthoDB" id="3800557at2759"/>
<feature type="region of interest" description="Disordered" evidence="1">
    <location>
        <begin position="455"/>
        <end position="501"/>
    </location>
</feature>
<feature type="compositionally biased region" description="Low complexity" evidence="1">
    <location>
        <begin position="460"/>
        <end position="470"/>
    </location>
</feature>
<gene>
    <name evidence="2" type="ORF">COCSADRAFT_352852</name>
</gene>
<keyword evidence="3" id="KW-1185">Reference proteome</keyword>
<evidence type="ECO:0000313" key="3">
    <source>
        <dbReference type="Proteomes" id="UP000016934"/>
    </source>
</evidence>
<proteinExistence type="predicted"/>
<dbReference type="eggNOG" id="ENOG502TJF6">
    <property type="taxonomic scope" value="Eukaryota"/>
</dbReference>
<evidence type="ECO:0000256" key="1">
    <source>
        <dbReference type="SAM" id="MobiDB-lite"/>
    </source>
</evidence>